<gene>
    <name evidence="1" type="ORF">JF625_10435</name>
</gene>
<sequence>MPDSADDVTRGFIVWAGSVLPGLAVTSRTLSDKTISEGVDVRLLGLEPRPSPRVANPPMVVALDYLVTVRAADPFAEQHAAAELLFAALDLPDCTIRTDLPAPALIATLGLTAAPAFILQMTLLRPRAAHHQAPLVRFPVVFRTTDIHALEGEVRGPEDVPVAAARVSLPGSRHSTRTDARGRFRLPGVPSGGDPVELEIQARGVTAKAEARPGHPVVIRLPLEV</sequence>
<dbReference type="Pfam" id="PF13620">
    <property type="entry name" value="CarboxypepD_reg"/>
    <property type="match status" value="1"/>
</dbReference>
<evidence type="ECO:0000313" key="1">
    <source>
        <dbReference type="EMBL" id="MBW8725558.1"/>
    </source>
</evidence>
<name>A0A952KD23_9PROT</name>
<dbReference type="InterPro" id="IPR008969">
    <property type="entry name" value="CarboxyPept-like_regulatory"/>
</dbReference>
<dbReference type="SUPFAM" id="SSF49464">
    <property type="entry name" value="Carboxypeptidase regulatory domain-like"/>
    <property type="match status" value="1"/>
</dbReference>
<proteinExistence type="predicted"/>
<keyword evidence="1" id="KW-0378">Hydrolase</keyword>
<dbReference type="GO" id="GO:0004180">
    <property type="term" value="F:carboxypeptidase activity"/>
    <property type="evidence" value="ECO:0007669"/>
    <property type="project" value="UniProtKB-KW"/>
</dbReference>
<dbReference type="Proteomes" id="UP000700706">
    <property type="component" value="Unassembled WGS sequence"/>
</dbReference>
<accession>A0A952KD23</accession>
<reference evidence="1" key="1">
    <citation type="submission" date="2020-06" db="EMBL/GenBank/DDBJ databases">
        <title>Stable isotope informed genome-resolved metagenomics uncovers potential trophic interactions in rhizosphere soil.</title>
        <authorList>
            <person name="Starr E.P."/>
            <person name="Shi S."/>
            <person name="Blazewicz S.J."/>
            <person name="Koch B.J."/>
            <person name="Probst A.J."/>
            <person name="Hungate B.A."/>
            <person name="Pett-Ridge J."/>
            <person name="Firestone M.K."/>
            <person name="Banfield J.F."/>
        </authorList>
    </citation>
    <scope>NUCLEOTIDE SEQUENCE</scope>
    <source>
        <strain evidence="1">YM_69_17</strain>
    </source>
</reference>
<dbReference type="EMBL" id="JAEKLZ010000176">
    <property type="protein sequence ID" value="MBW8725558.1"/>
    <property type="molecule type" value="Genomic_DNA"/>
</dbReference>
<keyword evidence="1" id="KW-0645">Protease</keyword>
<organism evidence="1 2">
    <name type="scientific">Inquilinus limosus</name>
    <dbReference type="NCBI Taxonomy" id="171674"/>
    <lineage>
        <taxon>Bacteria</taxon>
        <taxon>Pseudomonadati</taxon>
        <taxon>Pseudomonadota</taxon>
        <taxon>Alphaproteobacteria</taxon>
        <taxon>Rhodospirillales</taxon>
        <taxon>Rhodospirillaceae</taxon>
        <taxon>Inquilinus</taxon>
    </lineage>
</organism>
<comment type="caution">
    <text evidence="1">The sequence shown here is derived from an EMBL/GenBank/DDBJ whole genome shotgun (WGS) entry which is preliminary data.</text>
</comment>
<evidence type="ECO:0000313" key="2">
    <source>
        <dbReference type="Proteomes" id="UP000700706"/>
    </source>
</evidence>
<keyword evidence="1" id="KW-0121">Carboxypeptidase</keyword>
<dbReference type="AlphaFoldDB" id="A0A952KD23"/>
<protein>
    <submittedName>
        <fullName evidence="1">Carboxypeptidase regulatory-like domain-containing protein</fullName>
    </submittedName>
</protein>